<dbReference type="NCBIfam" id="TIGR00412">
    <property type="entry name" value="redox_disulf_2"/>
    <property type="match status" value="1"/>
</dbReference>
<dbReference type="EMBL" id="CP003096">
    <property type="protein sequence ID" value="AER66067.1"/>
    <property type="molecule type" value="Genomic_DNA"/>
</dbReference>
<dbReference type="eggNOG" id="COG0526">
    <property type="taxonomic scope" value="Bacteria"/>
</dbReference>
<protein>
    <submittedName>
        <fullName evidence="4">Redox-active disulfide protein 2</fullName>
    </submittedName>
</protein>
<feature type="disulfide bond" description="Redox-active" evidence="2">
    <location>
        <begin position="10"/>
        <end position="13"/>
    </location>
</feature>
<keyword evidence="2" id="KW-0676">Redox-active center</keyword>
<feature type="active site" description="Nucleophile" evidence="1">
    <location>
        <position position="10"/>
    </location>
</feature>
<evidence type="ECO:0000313" key="4">
    <source>
        <dbReference type="EMBL" id="AER66067.1"/>
    </source>
</evidence>
<feature type="active site" description="Nucleophile" evidence="1">
    <location>
        <position position="13"/>
    </location>
</feature>
<dbReference type="InterPro" id="IPR005243">
    <property type="entry name" value="THIRX-like_proc"/>
</dbReference>
<evidence type="ECO:0000256" key="1">
    <source>
        <dbReference type="PIRSR" id="PIRSR037031-50"/>
    </source>
</evidence>
<dbReference type="InterPro" id="IPR036249">
    <property type="entry name" value="Thioredoxin-like_sf"/>
</dbReference>
<dbReference type="PANTHER" id="PTHR36450">
    <property type="entry name" value="THIOREDOXIN"/>
    <property type="match status" value="1"/>
</dbReference>
<dbReference type="Proteomes" id="UP000005868">
    <property type="component" value="Chromosome"/>
</dbReference>
<keyword evidence="2" id="KW-1015">Disulfide bond</keyword>
<organism evidence="4 5">
    <name type="scientific">Thermovirga lienii (strain ATCC BAA-1197 / DSM 17291 / Cas60314)</name>
    <dbReference type="NCBI Taxonomy" id="580340"/>
    <lineage>
        <taxon>Bacteria</taxon>
        <taxon>Thermotogati</taxon>
        <taxon>Synergistota</taxon>
        <taxon>Synergistia</taxon>
        <taxon>Synergistales</taxon>
        <taxon>Thermovirgaceae</taxon>
        <taxon>Thermovirga</taxon>
    </lineage>
</organism>
<dbReference type="OrthoDB" id="9800630at2"/>
<sequence>MKIQILGTGCPKCKKLAETAEKAAKELGLSFELEKVTDINDIISFGVMATPGLAVDGKVLVAGKVPSVEDVKKMLQESAS</sequence>
<evidence type="ECO:0000259" key="3">
    <source>
        <dbReference type="Pfam" id="PF13192"/>
    </source>
</evidence>
<accession>G7V733</accession>
<dbReference type="SUPFAM" id="SSF52833">
    <property type="entry name" value="Thioredoxin-like"/>
    <property type="match status" value="1"/>
</dbReference>
<evidence type="ECO:0000256" key="2">
    <source>
        <dbReference type="PIRSR" id="PIRSR037031-51"/>
    </source>
</evidence>
<dbReference type="AlphaFoldDB" id="G7V733"/>
<proteinExistence type="predicted"/>
<dbReference type="InterPro" id="IPR012336">
    <property type="entry name" value="Thioredoxin-like_fold"/>
</dbReference>
<evidence type="ECO:0000313" key="5">
    <source>
        <dbReference type="Proteomes" id="UP000005868"/>
    </source>
</evidence>
<reference evidence="4 5" key="2">
    <citation type="journal article" date="2012" name="Stand. Genomic Sci.">
        <title>Genome sequence of the moderately thermophilic, amino-acid-degrading and sulfur-reducing bacterium Thermovirga lienii type strain (Cas60314(T)).</title>
        <authorList>
            <person name="Goker M."/>
            <person name="Saunders E."/>
            <person name="Lapidus A."/>
            <person name="Nolan M."/>
            <person name="Lucas S."/>
            <person name="Hammon N."/>
            <person name="Deshpande S."/>
            <person name="Cheng J.F."/>
            <person name="Han C."/>
            <person name="Tapia R."/>
            <person name="Goodwin L.A."/>
            <person name="Pitluck S."/>
            <person name="Liolios K."/>
            <person name="Mavromatis K."/>
            <person name="Pagani I."/>
            <person name="Ivanova N."/>
            <person name="Mikhailova N."/>
            <person name="Pati A."/>
            <person name="Chen A."/>
            <person name="Palaniappan K."/>
            <person name="Land M."/>
            <person name="Chang Y.J."/>
            <person name="Jeffries C.D."/>
            <person name="Brambilla E.M."/>
            <person name="Rohde M."/>
            <person name="Spring S."/>
            <person name="Detter J.C."/>
            <person name="Woyke T."/>
            <person name="Bristow J."/>
            <person name="Eisen J.A."/>
            <person name="Markowitz V."/>
            <person name="Hugenholtz P."/>
            <person name="Kyrpides N.C."/>
            <person name="Klenk H.P."/>
        </authorList>
    </citation>
    <scope>NUCLEOTIDE SEQUENCE [LARGE SCALE GENOMIC DNA]</scope>
    <source>
        <strain evidence="5">ATCC BAA-1197 / DSM 17291 / Cas60314</strain>
    </source>
</reference>
<feature type="domain" description="Thioredoxin-like fold" evidence="3">
    <location>
        <begin position="1"/>
        <end position="76"/>
    </location>
</feature>
<dbReference type="Pfam" id="PF13192">
    <property type="entry name" value="Thioredoxin_3"/>
    <property type="match status" value="1"/>
</dbReference>
<dbReference type="STRING" id="580340.Tlie_0329"/>
<reference evidence="5" key="1">
    <citation type="submission" date="2011-10" db="EMBL/GenBank/DDBJ databases">
        <title>The complete genome of chromosome of Thermovirga lienii DSM 17291.</title>
        <authorList>
            <consortium name="US DOE Joint Genome Institute (JGI-PGF)"/>
            <person name="Lucas S."/>
            <person name="Copeland A."/>
            <person name="Lapidus A."/>
            <person name="Glavina del Rio T."/>
            <person name="Dalin E."/>
            <person name="Tice H."/>
            <person name="Bruce D."/>
            <person name="Goodwin L."/>
            <person name="Pitluck S."/>
            <person name="Peters L."/>
            <person name="Mikhailova N."/>
            <person name="Saunders E."/>
            <person name="Kyrpides N."/>
            <person name="Mavromatis K."/>
            <person name="Ivanova N."/>
            <person name="Last F.I."/>
            <person name="Brettin T."/>
            <person name="Detter J.C."/>
            <person name="Han C."/>
            <person name="Larimer F."/>
            <person name="Land M."/>
            <person name="Hauser L."/>
            <person name="Markowitz V."/>
            <person name="Cheng J.-F."/>
            <person name="Hugenholtz P."/>
            <person name="Woyke T."/>
            <person name="Wu D."/>
            <person name="Spring S."/>
            <person name="Schroeder M."/>
            <person name="Brambilla E.-M."/>
            <person name="Klenk H.-P."/>
            <person name="Eisen J.A."/>
        </authorList>
    </citation>
    <scope>NUCLEOTIDE SEQUENCE [LARGE SCALE GENOMIC DNA]</scope>
    <source>
        <strain evidence="5">ATCC BAA-1197 / DSM 17291 / Cas60314</strain>
    </source>
</reference>
<name>G7V733_THELD</name>
<dbReference type="Gene3D" id="3.40.30.10">
    <property type="entry name" value="Glutaredoxin"/>
    <property type="match status" value="1"/>
</dbReference>
<dbReference type="HOGENOM" id="CLU_090389_18_2_0"/>
<gene>
    <name evidence="4" type="ordered locus">Tlie_0329</name>
</gene>
<dbReference type="PANTHER" id="PTHR36450:SF1">
    <property type="entry name" value="THIOREDOXIN"/>
    <property type="match status" value="1"/>
</dbReference>
<dbReference type="PIRSF" id="PIRSF037031">
    <property type="entry name" value="Redox_disulphide_2"/>
    <property type="match status" value="1"/>
</dbReference>
<dbReference type="KEGG" id="tli:Tlie_0329"/>
<keyword evidence="5" id="KW-1185">Reference proteome</keyword>